<dbReference type="AlphaFoldDB" id="A0A1H4VXC8"/>
<feature type="region of interest" description="Disordered" evidence="1">
    <location>
        <begin position="1"/>
        <end position="43"/>
    </location>
</feature>
<evidence type="ECO:0000313" key="3">
    <source>
        <dbReference type="Proteomes" id="UP000182652"/>
    </source>
</evidence>
<protein>
    <recommendedName>
        <fullName evidence="4">Sigma-70, region 4</fullName>
    </recommendedName>
</protein>
<proteinExistence type="predicted"/>
<sequence>MNEQEARGSDHPGRQLPHPGRPEDPVARTFTADDTQVDPRLTSPERCTAPRTIGTWETWHDYCHDQGRIEHDQHSPRQSRIAALFENEAAWNAYQRLPGPFRDIIWIFDIELGDFTQAAAALSLPDSAIMALYQRAKATLRLTYNHELNRPLPPTEAHD</sequence>
<feature type="compositionally biased region" description="Basic and acidic residues" evidence="1">
    <location>
        <begin position="1"/>
        <end position="13"/>
    </location>
</feature>
<evidence type="ECO:0000313" key="2">
    <source>
        <dbReference type="EMBL" id="SEC84924.1"/>
    </source>
</evidence>
<dbReference type="EMBL" id="FNSN01000004">
    <property type="protein sequence ID" value="SEC84924.1"/>
    <property type="molecule type" value="Genomic_DNA"/>
</dbReference>
<organism evidence="2 3">
    <name type="scientific">Arthrobacter woluwensis</name>
    <dbReference type="NCBI Taxonomy" id="156980"/>
    <lineage>
        <taxon>Bacteria</taxon>
        <taxon>Bacillati</taxon>
        <taxon>Actinomycetota</taxon>
        <taxon>Actinomycetes</taxon>
        <taxon>Micrococcales</taxon>
        <taxon>Micrococcaceae</taxon>
        <taxon>Arthrobacter</taxon>
    </lineage>
</organism>
<name>A0A1H4VXC8_9MICC</name>
<dbReference type="RefSeq" id="WP_066214805.1">
    <property type="nucleotide sequence ID" value="NZ_FNSN01000004.1"/>
</dbReference>
<keyword evidence="3" id="KW-1185">Reference proteome</keyword>
<reference evidence="2 3" key="1">
    <citation type="submission" date="2016-10" db="EMBL/GenBank/DDBJ databases">
        <authorList>
            <person name="de Groot N.N."/>
        </authorList>
    </citation>
    <scope>NUCLEOTIDE SEQUENCE [LARGE SCALE GENOMIC DNA]</scope>
    <source>
        <strain evidence="2 3">DSM 10495</strain>
    </source>
</reference>
<evidence type="ECO:0000256" key="1">
    <source>
        <dbReference type="SAM" id="MobiDB-lite"/>
    </source>
</evidence>
<gene>
    <name evidence="2" type="ORF">SAMN04489745_3329</name>
</gene>
<dbReference type="Proteomes" id="UP000182652">
    <property type="component" value="Unassembled WGS sequence"/>
</dbReference>
<accession>A0A1H4VXC8</accession>
<dbReference type="InterPro" id="IPR036388">
    <property type="entry name" value="WH-like_DNA-bd_sf"/>
</dbReference>
<dbReference type="Gene3D" id="1.10.10.10">
    <property type="entry name" value="Winged helix-like DNA-binding domain superfamily/Winged helix DNA-binding domain"/>
    <property type="match status" value="1"/>
</dbReference>
<evidence type="ECO:0008006" key="4">
    <source>
        <dbReference type="Google" id="ProtNLM"/>
    </source>
</evidence>